<accession>A0A9D3AJV5</accession>
<proteinExistence type="predicted"/>
<gene>
    <name evidence="3" type="ORF">K8V39_11325</name>
</gene>
<protein>
    <submittedName>
        <fullName evidence="3">Uncharacterized protein</fullName>
    </submittedName>
</protein>
<feature type="transmembrane region" description="Helical" evidence="2">
    <location>
        <begin position="241"/>
        <end position="266"/>
    </location>
</feature>
<keyword evidence="2" id="KW-1133">Transmembrane helix</keyword>
<feature type="compositionally biased region" description="Basic and acidic residues" evidence="1">
    <location>
        <begin position="77"/>
        <end position="95"/>
    </location>
</feature>
<keyword evidence="2" id="KW-0472">Membrane</keyword>
<feature type="compositionally biased region" description="Polar residues" evidence="1">
    <location>
        <begin position="1"/>
        <end position="23"/>
    </location>
</feature>
<dbReference type="Proteomes" id="UP000813420">
    <property type="component" value="Unassembled WGS sequence"/>
</dbReference>
<dbReference type="AlphaFoldDB" id="A0A9D3AJV5"/>
<dbReference type="RefSeq" id="WP_242872682.1">
    <property type="nucleotide sequence ID" value="NZ_CABMJS010000005.1"/>
</dbReference>
<evidence type="ECO:0000256" key="2">
    <source>
        <dbReference type="SAM" id="Phobius"/>
    </source>
</evidence>
<sequence length="272" mass="30470">MSINKSAASKSSGRNQASDQIPANKQEDYSHYFDDDFEVIYDGDLPDLPSEEDDDDDYYDVLSNLSELDHTKKIDYVKENVDTPRQKERRREKAQEKKKRRMPNLLSPAARTAKTGARAALQVANMLLRCATLILILLIMWLLARNFWDNHSALGNIARMVSEKNYVLGGYTGVALFLLLFELITFLIVLFGKKRSSRNGRLLDTGRGLLSFIIIYIGSYLSALLYTLVPASPEALQGVQAALLVYGSLQSALLPLCTAGVVSCLARRFLIR</sequence>
<feature type="transmembrane region" description="Helical" evidence="2">
    <location>
        <begin position="126"/>
        <end position="148"/>
    </location>
</feature>
<organism evidence="3 4">
    <name type="scientific">Merdimonas faecis</name>
    <dbReference type="NCBI Taxonomy" id="1653435"/>
    <lineage>
        <taxon>Bacteria</taxon>
        <taxon>Bacillati</taxon>
        <taxon>Bacillota</taxon>
        <taxon>Clostridia</taxon>
        <taxon>Lachnospirales</taxon>
        <taxon>Lachnospiraceae</taxon>
        <taxon>Merdimonas</taxon>
    </lineage>
</organism>
<evidence type="ECO:0000256" key="1">
    <source>
        <dbReference type="SAM" id="MobiDB-lite"/>
    </source>
</evidence>
<reference evidence="3" key="2">
    <citation type="submission" date="2021-09" db="EMBL/GenBank/DDBJ databases">
        <authorList>
            <person name="Gilroy R."/>
        </authorList>
    </citation>
    <scope>NUCLEOTIDE SEQUENCE</scope>
    <source>
        <strain evidence="3">USAMLcec4-12693</strain>
    </source>
</reference>
<feature type="region of interest" description="Disordered" evidence="1">
    <location>
        <begin position="1"/>
        <end position="28"/>
    </location>
</feature>
<feature type="region of interest" description="Disordered" evidence="1">
    <location>
        <begin position="77"/>
        <end position="104"/>
    </location>
</feature>
<feature type="transmembrane region" description="Helical" evidence="2">
    <location>
        <begin position="168"/>
        <end position="189"/>
    </location>
</feature>
<evidence type="ECO:0000313" key="4">
    <source>
        <dbReference type="Proteomes" id="UP000813420"/>
    </source>
</evidence>
<feature type="transmembrane region" description="Helical" evidence="2">
    <location>
        <begin position="209"/>
        <end position="229"/>
    </location>
</feature>
<evidence type="ECO:0000313" key="3">
    <source>
        <dbReference type="EMBL" id="HJH50835.1"/>
    </source>
</evidence>
<dbReference type="EMBL" id="DYXE01000089">
    <property type="protein sequence ID" value="HJH50835.1"/>
    <property type="molecule type" value="Genomic_DNA"/>
</dbReference>
<reference evidence="3" key="1">
    <citation type="journal article" date="2021" name="PeerJ">
        <title>Extensive microbial diversity within the chicken gut microbiome revealed by metagenomics and culture.</title>
        <authorList>
            <person name="Gilroy R."/>
            <person name="Ravi A."/>
            <person name="Getino M."/>
            <person name="Pursley I."/>
            <person name="Horton D.L."/>
            <person name="Alikhan N.F."/>
            <person name="Baker D."/>
            <person name="Gharbi K."/>
            <person name="Hall N."/>
            <person name="Watson M."/>
            <person name="Adriaenssens E.M."/>
            <person name="Foster-Nyarko E."/>
            <person name="Jarju S."/>
            <person name="Secka A."/>
            <person name="Antonio M."/>
            <person name="Oren A."/>
            <person name="Chaudhuri R.R."/>
            <person name="La Ragione R."/>
            <person name="Hildebrand F."/>
            <person name="Pallen M.J."/>
        </authorList>
    </citation>
    <scope>NUCLEOTIDE SEQUENCE</scope>
    <source>
        <strain evidence="3">USAMLcec4-12693</strain>
    </source>
</reference>
<comment type="caution">
    <text evidence="3">The sequence shown here is derived from an EMBL/GenBank/DDBJ whole genome shotgun (WGS) entry which is preliminary data.</text>
</comment>
<name>A0A9D3AJV5_9FIRM</name>
<keyword evidence="2" id="KW-0812">Transmembrane</keyword>